<sequence length="134" mass="14412">MTTPNFSSRLETPNLLVIETHGALDAVGMEVALSMLVAEMEGMHHGGVLIRAEGVEWPSLGAIGVELRHWVQLMAMVEKVDKVALLTDRSWVKTLAGIESALIPNLVIKSFPPDAEAEARDWLAAPLSVDATAS</sequence>
<dbReference type="InterPro" id="IPR038396">
    <property type="entry name" value="SpoIIAA-like_sf"/>
</dbReference>
<evidence type="ECO:0000313" key="2">
    <source>
        <dbReference type="Proteomes" id="UP000281343"/>
    </source>
</evidence>
<dbReference type="InterPro" id="IPR036513">
    <property type="entry name" value="STAS_dom_sf"/>
</dbReference>
<dbReference type="Pfam" id="PF11964">
    <property type="entry name" value="SpoIIAA-like"/>
    <property type="match status" value="1"/>
</dbReference>
<reference evidence="1 2" key="1">
    <citation type="submission" date="2018-10" db="EMBL/GenBank/DDBJ databases">
        <authorList>
            <person name="Jung H.S."/>
            <person name="Jeon C.O."/>
        </authorList>
    </citation>
    <scope>NUCLEOTIDE SEQUENCE [LARGE SCALE GENOMIC DNA]</scope>
    <source>
        <strain evidence="1 2">MA-7-27</strain>
    </source>
</reference>
<keyword evidence="2" id="KW-1185">Reference proteome</keyword>
<dbReference type="Gene3D" id="3.40.50.10600">
    <property type="entry name" value="SpoIIaa-like domains"/>
    <property type="match status" value="1"/>
</dbReference>
<comment type="caution">
    <text evidence="1">The sequence shown here is derived from an EMBL/GenBank/DDBJ whole genome shotgun (WGS) entry which is preliminary data.</text>
</comment>
<dbReference type="AlphaFoldDB" id="A0A3L9Y316"/>
<gene>
    <name evidence="1" type="ORF">D9R08_13530</name>
</gene>
<dbReference type="SUPFAM" id="SSF52091">
    <property type="entry name" value="SpoIIaa-like"/>
    <property type="match status" value="1"/>
</dbReference>
<dbReference type="Proteomes" id="UP000281343">
    <property type="component" value="Unassembled WGS sequence"/>
</dbReference>
<organism evidence="1 2">
    <name type="scientific">Rhodophyticola porphyridii</name>
    <dbReference type="NCBI Taxonomy" id="1852017"/>
    <lineage>
        <taxon>Bacteria</taxon>
        <taxon>Pseudomonadati</taxon>
        <taxon>Pseudomonadota</taxon>
        <taxon>Alphaproteobacteria</taxon>
        <taxon>Rhodobacterales</taxon>
        <taxon>Roseobacteraceae</taxon>
        <taxon>Rhodophyticola</taxon>
    </lineage>
</organism>
<dbReference type="RefSeq" id="WP_121898577.1">
    <property type="nucleotide sequence ID" value="NZ_RCNT01000006.1"/>
</dbReference>
<proteinExistence type="predicted"/>
<dbReference type="EMBL" id="RCNT01000006">
    <property type="protein sequence ID" value="RMA41865.1"/>
    <property type="molecule type" value="Genomic_DNA"/>
</dbReference>
<protein>
    <submittedName>
        <fullName evidence="1">STAS/SEC14 domain-containing protein</fullName>
    </submittedName>
</protein>
<dbReference type="OrthoDB" id="7619266at2"/>
<dbReference type="InterPro" id="IPR021866">
    <property type="entry name" value="SpoIIAA-like"/>
</dbReference>
<accession>A0A3L9Y316</accession>
<evidence type="ECO:0000313" key="1">
    <source>
        <dbReference type="EMBL" id="RMA41865.1"/>
    </source>
</evidence>
<name>A0A3L9Y316_9RHOB</name>